<dbReference type="GO" id="GO:0005874">
    <property type="term" value="C:microtubule"/>
    <property type="evidence" value="ECO:0007669"/>
    <property type="project" value="UniProtKB-KW"/>
</dbReference>
<reference evidence="3" key="2">
    <citation type="submission" date="2017-06" db="EMBL/GenBank/DDBJ databases">
        <title>WGS assembly of Brachypodium distachyon.</title>
        <authorList>
            <consortium name="The International Brachypodium Initiative"/>
            <person name="Lucas S."/>
            <person name="Harmon-Smith M."/>
            <person name="Lail K."/>
            <person name="Tice H."/>
            <person name="Grimwood J."/>
            <person name="Bruce D."/>
            <person name="Barry K."/>
            <person name="Shu S."/>
            <person name="Lindquist E."/>
            <person name="Wang M."/>
            <person name="Pitluck S."/>
            <person name="Vogel J.P."/>
            <person name="Garvin D.F."/>
            <person name="Mockler T.C."/>
            <person name="Schmutz J."/>
            <person name="Rokhsar D."/>
            <person name="Bevan M.W."/>
        </authorList>
    </citation>
    <scope>NUCLEOTIDE SEQUENCE</scope>
    <source>
        <strain evidence="3">Bd21</strain>
    </source>
</reference>
<dbReference type="GeneID" id="104583825"/>
<dbReference type="PANTHER" id="PTHR19321">
    <property type="entry name" value="PROTEIN REGULATOR OF CYTOKINESIS 1 PRC1-RELATED"/>
    <property type="match status" value="1"/>
</dbReference>
<reference evidence="3 4" key="1">
    <citation type="journal article" date="2010" name="Nature">
        <title>Genome sequencing and analysis of the model grass Brachypodium distachyon.</title>
        <authorList>
            <consortium name="International Brachypodium Initiative"/>
        </authorList>
    </citation>
    <scope>NUCLEOTIDE SEQUENCE [LARGE SCALE GENOMIC DNA]</scope>
    <source>
        <strain evidence="3">Bd21</strain>
        <strain evidence="4">cv. Bd21</strain>
    </source>
</reference>
<reference evidence="4" key="3">
    <citation type="submission" date="2018-08" db="UniProtKB">
        <authorList>
            <consortium name="EnsemblPlants"/>
        </authorList>
    </citation>
    <scope>IDENTIFICATION</scope>
    <source>
        <strain evidence="4">cv. Bd21</strain>
    </source>
</reference>
<gene>
    <name evidence="4" type="primary">LOC104583825</name>
    <name evidence="3" type="ORF">BRADI_1g22073v3</name>
</gene>
<dbReference type="EMBL" id="CM000880">
    <property type="protein sequence ID" value="KQK15347.1"/>
    <property type="molecule type" value="Genomic_DNA"/>
</dbReference>
<name>A0A0Q3JBQ6_BRADI</name>
<evidence type="ECO:0000313" key="4">
    <source>
        <dbReference type="EnsemblPlants" id="KQK15347"/>
    </source>
</evidence>
<dbReference type="EMBL" id="CM000880">
    <property type="protein sequence ID" value="PNT74795.1"/>
    <property type="molecule type" value="Genomic_DNA"/>
</dbReference>
<proteinExistence type="inferred from homology"/>
<sequence>MMLASATCLKDCKEERLQKLRSLQARAHDLCCFLGITATKQECYQFLVKNSAISVQEVVDVNGLSLEFIKRVEAQISDMEILKSKKMVKIFKMKAAELDEQLKAAPLLKNQKDYLLDFTLDDVEQGRVDFTFAVKKMEELIDKAIESYLRKKLMVHAAVELLQKKPAAEIDEMKVKYERENLQVAEALRGSVV</sequence>
<evidence type="ECO:0000256" key="1">
    <source>
        <dbReference type="ARBA" id="ARBA00006187"/>
    </source>
</evidence>
<evidence type="ECO:0000313" key="3">
    <source>
        <dbReference type="EMBL" id="KQK15347.1"/>
    </source>
</evidence>
<organism evidence="3">
    <name type="scientific">Brachypodium distachyon</name>
    <name type="common">Purple false brome</name>
    <name type="synonym">Trachynia distachya</name>
    <dbReference type="NCBI Taxonomy" id="15368"/>
    <lineage>
        <taxon>Eukaryota</taxon>
        <taxon>Viridiplantae</taxon>
        <taxon>Streptophyta</taxon>
        <taxon>Embryophyta</taxon>
        <taxon>Tracheophyta</taxon>
        <taxon>Spermatophyta</taxon>
        <taxon>Magnoliopsida</taxon>
        <taxon>Liliopsida</taxon>
        <taxon>Poales</taxon>
        <taxon>Poaceae</taxon>
        <taxon>BOP clade</taxon>
        <taxon>Pooideae</taxon>
        <taxon>Stipodae</taxon>
        <taxon>Brachypodieae</taxon>
        <taxon>Brachypodium</taxon>
    </lineage>
</organism>
<protein>
    <submittedName>
        <fullName evidence="3 4">Uncharacterized protein</fullName>
    </submittedName>
</protein>
<evidence type="ECO:0000313" key="5">
    <source>
        <dbReference type="Proteomes" id="UP000008810"/>
    </source>
</evidence>
<dbReference type="RefSeq" id="XP_014758280.1">
    <property type="nucleotide sequence ID" value="XM_014902794.2"/>
</dbReference>
<dbReference type="GO" id="GO:0008017">
    <property type="term" value="F:microtubule binding"/>
    <property type="evidence" value="ECO:0007669"/>
    <property type="project" value="InterPro"/>
</dbReference>
<accession>A0A0Q3JBQ6</accession>
<dbReference type="EMBL" id="CM000880">
    <property type="protein sequence ID" value="PNT74794.1"/>
    <property type="molecule type" value="Genomic_DNA"/>
</dbReference>
<dbReference type="Gramene" id="KQK15347">
    <property type="protein sequence ID" value="KQK15347"/>
    <property type="gene ID" value="BRADI_1g22073v3"/>
</dbReference>
<evidence type="ECO:0000256" key="2">
    <source>
        <dbReference type="ARBA" id="ARBA00022701"/>
    </source>
</evidence>
<dbReference type="EnsemblPlants" id="PNT74794">
    <property type="protein sequence ID" value="PNT74794"/>
    <property type="gene ID" value="BRADI_1g22073v3"/>
</dbReference>
<dbReference type="GO" id="GO:0000226">
    <property type="term" value="P:microtubule cytoskeleton organization"/>
    <property type="evidence" value="ECO:0007669"/>
    <property type="project" value="InterPro"/>
</dbReference>
<dbReference type="KEGG" id="bdi:104583825"/>
<keyword evidence="2" id="KW-0493">Microtubule</keyword>
<dbReference type="EnsemblPlants" id="PNT74795">
    <property type="protein sequence ID" value="PNT74795"/>
    <property type="gene ID" value="BRADI_1g22073v3"/>
</dbReference>
<dbReference type="PANTHER" id="PTHR19321:SF7">
    <property type="entry name" value="65-KDA MICROTUBULE-ASSOCIATED PROTEIN 3"/>
    <property type="match status" value="1"/>
</dbReference>
<keyword evidence="5" id="KW-1185">Reference proteome</keyword>
<dbReference type="STRING" id="15368.A0A0Q3JBQ6"/>
<dbReference type="Proteomes" id="UP000008810">
    <property type="component" value="Chromosome 1"/>
</dbReference>
<dbReference type="AlphaFoldDB" id="A0A0Q3JBQ6"/>
<dbReference type="EnsemblPlants" id="KQK15347">
    <property type="protein sequence ID" value="KQK15347"/>
    <property type="gene ID" value="BRADI_1g22073v3"/>
</dbReference>
<comment type="similarity">
    <text evidence="1">Belongs to the MAP65/ASE1 family.</text>
</comment>
<dbReference type="Gramene" id="PNT74795">
    <property type="protein sequence ID" value="PNT74795"/>
    <property type="gene ID" value="BRADI_1g22073v3"/>
</dbReference>
<dbReference type="Gramene" id="PNT74794">
    <property type="protein sequence ID" value="PNT74794"/>
    <property type="gene ID" value="BRADI_1g22073v3"/>
</dbReference>
<dbReference type="InterPro" id="IPR007145">
    <property type="entry name" value="MAP65_Ase1_PRC1"/>
</dbReference>